<evidence type="ECO:0000256" key="2">
    <source>
        <dbReference type="SAM" id="SignalP"/>
    </source>
</evidence>
<feature type="chain" id="PRO_5037021462" evidence="2">
    <location>
        <begin position="16"/>
        <end position="108"/>
    </location>
</feature>
<evidence type="ECO:0000259" key="3">
    <source>
        <dbReference type="PROSITE" id="PS50015"/>
    </source>
</evidence>
<dbReference type="WBParaSite" id="PDA_v2.g28087.t1">
    <property type="protein sequence ID" value="PDA_v2.g28087.t1"/>
    <property type="gene ID" value="PDA_v2.g28087"/>
</dbReference>
<reference evidence="5" key="1">
    <citation type="submission" date="2022-11" db="UniProtKB">
        <authorList>
            <consortium name="WormBaseParasite"/>
        </authorList>
    </citation>
    <scope>IDENTIFICATION</scope>
</reference>
<organism evidence="4 5">
    <name type="scientific">Panagrolaimus davidi</name>
    <dbReference type="NCBI Taxonomy" id="227884"/>
    <lineage>
        <taxon>Eukaryota</taxon>
        <taxon>Metazoa</taxon>
        <taxon>Ecdysozoa</taxon>
        <taxon>Nematoda</taxon>
        <taxon>Chromadorea</taxon>
        <taxon>Rhabditida</taxon>
        <taxon>Tylenchina</taxon>
        <taxon>Panagrolaimomorpha</taxon>
        <taxon>Panagrolaimoidea</taxon>
        <taxon>Panagrolaimidae</taxon>
        <taxon>Panagrolaimus</taxon>
    </lineage>
</organism>
<name>A0A914QL65_9BILA</name>
<dbReference type="SUPFAM" id="SSF47862">
    <property type="entry name" value="Saposin"/>
    <property type="match status" value="1"/>
</dbReference>
<protein>
    <submittedName>
        <fullName evidence="5">Saposin B-type domain-containing protein</fullName>
    </submittedName>
</protein>
<dbReference type="AlphaFoldDB" id="A0A914QL65"/>
<sequence>MRFFILSVIFIKSEGLEVLASNIDDLSCSVCKESADYVHEHPFDSLSDVSDAMSQRCKRYNQYANVCQNTLDTFLPQIYQQAHDPLLTSSALCIRIGLCQNKQDSHIH</sequence>
<dbReference type="PROSITE" id="PS50015">
    <property type="entry name" value="SAP_B"/>
    <property type="match status" value="1"/>
</dbReference>
<accession>A0A914QL65</accession>
<feature type="domain" description="Saposin B-type" evidence="3">
    <location>
        <begin position="24"/>
        <end position="103"/>
    </location>
</feature>
<dbReference type="InterPro" id="IPR008139">
    <property type="entry name" value="SaposinB_dom"/>
</dbReference>
<dbReference type="InterPro" id="IPR011001">
    <property type="entry name" value="Saposin-like"/>
</dbReference>
<proteinExistence type="predicted"/>
<dbReference type="Proteomes" id="UP000887578">
    <property type="component" value="Unplaced"/>
</dbReference>
<feature type="signal peptide" evidence="2">
    <location>
        <begin position="1"/>
        <end position="15"/>
    </location>
</feature>
<evidence type="ECO:0000313" key="5">
    <source>
        <dbReference type="WBParaSite" id="PDA_v2.g28087.t1"/>
    </source>
</evidence>
<keyword evidence="4" id="KW-1185">Reference proteome</keyword>
<keyword evidence="1" id="KW-1015">Disulfide bond</keyword>
<evidence type="ECO:0000313" key="4">
    <source>
        <dbReference type="Proteomes" id="UP000887578"/>
    </source>
</evidence>
<keyword evidence="2" id="KW-0732">Signal</keyword>
<evidence type="ECO:0000256" key="1">
    <source>
        <dbReference type="ARBA" id="ARBA00023157"/>
    </source>
</evidence>
<dbReference type="Gene3D" id="1.10.225.10">
    <property type="entry name" value="Saposin-like"/>
    <property type="match status" value="1"/>
</dbReference>